<organism evidence="1">
    <name type="scientific">Sinorhizobium medicae</name>
    <dbReference type="NCBI Taxonomy" id="110321"/>
    <lineage>
        <taxon>Bacteria</taxon>
        <taxon>Pseudomonadati</taxon>
        <taxon>Pseudomonadota</taxon>
        <taxon>Alphaproteobacteria</taxon>
        <taxon>Hyphomicrobiales</taxon>
        <taxon>Rhizobiaceae</taxon>
        <taxon>Sinorhizobium/Ensifer group</taxon>
        <taxon>Sinorhizobium</taxon>
    </lineage>
</organism>
<reference evidence="1" key="1">
    <citation type="submission" date="2019-06" db="EMBL/GenBank/DDBJ databases">
        <authorList>
            <person name="Le Quere A."/>
            <person name="Colella S."/>
        </authorList>
    </citation>
    <scope>NUCLEOTIDE SEQUENCE</scope>
    <source>
        <strain evidence="1">EmedicaeMD41</strain>
    </source>
</reference>
<gene>
    <name evidence="1" type="ORF">EMEDMD4_150186</name>
</gene>
<evidence type="ECO:0000313" key="1">
    <source>
        <dbReference type="EMBL" id="VTZ60407.1"/>
    </source>
</evidence>
<protein>
    <submittedName>
        <fullName evidence="1">Uncharacterized protein</fullName>
    </submittedName>
</protein>
<name>A0A508WSB1_9HYPH</name>
<dbReference type="EMBL" id="CABFNB010000057">
    <property type="protein sequence ID" value="VTZ60407.1"/>
    <property type="molecule type" value="Genomic_DNA"/>
</dbReference>
<sequence length="79" mass="8968">MAYALILPWLDTSGLRALPRLIWRVPIAARLLACFCLEPVWHRKAVCESNKFDGIPPEAVPSDIARAHPRTRELFVYAP</sequence>
<accession>A0A508WSB1</accession>
<dbReference type="Proteomes" id="UP000507954">
    <property type="component" value="Unassembled WGS sequence"/>
</dbReference>
<dbReference type="AlphaFoldDB" id="A0A508WSB1"/>
<proteinExistence type="predicted"/>